<evidence type="ECO:0000313" key="1">
    <source>
        <dbReference type="EMBL" id="KAF5738193.1"/>
    </source>
</evidence>
<reference evidence="1 2" key="1">
    <citation type="journal article" date="2020" name="Nat. Commun.">
        <title>Genome of Tripterygium wilfordii and identification of cytochrome P450 involved in triptolide biosynthesis.</title>
        <authorList>
            <person name="Tu L."/>
            <person name="Su P."/>
            <person name="Zhang Z."/>
            <person name="Gao L."/>
            <person name="Wang J."/>
            <person name="Hu T."/>
            <person name="Zhou J."/>
            <person name="Zhang Y."/>
            <person name="Zhao Y."/>
            <person name="Liu Y."/>
            <person name="Song Y."/>
            <person name="Tong Y."/>
            <person name="Lu Y."/>
            <person name="Yang J."/>
            <person name="Xu C."/>
            <person name="Jia M."/>
            <person name="Peters R.J."/>
            <person name="Huang L."/>
            <person name="Gao W."/>
        </authorList>
    </citation>
    <scope>NUCLEOTIDE SEQUENCE [LARGE SCALE GENOMIC DNA]</scope>
    <source>
        <strain evidence="2">cv. XIE 37</strain>
        <tissue evidence="1">Leaf</tissue>
    </source>
</reference>
<organism evidence="1 2">
    <name type="scientific">Tripterygium wilfordii</name>
    <name type="common">Thunder God vine</name>
    <dbReference type="NCBI Taxonomy" id="458696"/>
    <lineage>
        <taxon>Eukaryota</taxon>
        <taxon>Viridiplantae</taxon>
        <taxon>Streptophyta</taxon>
        <taxon>Embryophyta</taxon>
        <taxon>Tracheophyta</taxon>
        <taxon>Spermatophyta</taxon>
        <taxon>Magnoliopsida</taxon>
        <taxon>eudicotyledons</taxon>
        <taxon>Gunneridae</taxon>
        <taxon>Pentapetalae</taxon>
        <taxon>rosids</taxon>
        <taxon>fabids</taxon>
        <taxon>Celastrales</taxon>
        <taxon>Celastraceae</taxon>
        <taxon>Tripterygium</taxon>
    </lineage>
</organism>
<dbReference type="EMBL" id="JAAARO010000013">
    <property type="protein sequence ID" value="KAF5738193.1"/>
    <property type="molecule type" value="Genomic_DNA"/>
</dbReference>
<protein>
    <submittedName>
        <fullName evidence="1">Uncharacterized protein</fullName>
    </submittedName>
</protein>
<dbReference type="Proteomes" id="UP000593562">
    <property type="component" value="Unassembled WGS sequence"/>
</dbReference>
<accession>A0A7J7CVU7</accession>
<proteinExistence type="predicted"/>
<dbReference type="AlphaFoldDB" id="A0A7J7CVU7"/>
<comment type="caution">
    <text evidence="1">The sequence shown here is derived from an EMBL/GenBank/DDBJ whole genome shotgun (WGS) entry which is preliminary data.</text>
</comment>
<evidence type="ECO:0000313" key="2">
    <source>
        <dbReference type="Proteomes" id="UP000593562"/>
    </source>
</evidence>
<name>A0A7J7CVU7_TRIWF</name>
<sequence length="112" mass="12976">MLQRDSKMRLKHGVMLQSIANLWDHSERHSREEINLSFERLIVSYIVIDMMTLPLLMEVCFLNVINTVHYLGPYHQNLVSAKIMCNAVCKMCNADFTFSDSLESLTSLRVIL</sequence>
<gene>
    <name evidence="1" type="ORF">HS088_TW13G01089</name>
</gene>
<dbReference type="InParanoid" id="A0A7J7CVU7"/>
<keyword evidence="2" id="KW-1185">Reference proteome</keyword>